<protein>
    <submittedName>
        <fullName evidence="3">AbrB/MazE/SpoVT family DNA-binding domain-containing protein</fullName>
    </submittedName>
</protein>
<dbReference type="EMBL" id="SSGG01000060">
    <property type="protein sequence ID" value="TXI37302.1"/>
    <property type="molecule type" value="Genomic_DNA"/>
</dbReference>
<feature type="domain" description="SpoVT-AbrB" evidence="2">
    <location>
        <begin position="1"/>
        <end position="46"/>
    </location>
</feature>
<dbReference type="GO" id="GO:0003677">
    <property type="term" value="F:DNA binding"/>
    <property type="evidence" value="ECO:0007669"/>
    <property type="project" value="UniProtKB-UniRule"/>
</dbReference>
<dbReference type="Proteomes" id="UP000321374">
    <property type="component" value="Unassembled WGS sequence"/>
</dbReference>
<keyword evidence="1 3" id="KW-0238">DNA-binding</keyword>
<sequence length="68" mass="7671">MDTVTVSPKFQVVIPKQLRQSLNIQAGQKLKARIQGEHIELIPEQPMTTARGFLAGIDTEVNREEDRV</sequence>
<gene>
    <name evidence="3" type="ORF">E6Q51_03585</name>
</gene>
<dbReference type="Pfam" id="PF04014">
    <property type="entry name" value="MazE_antitoxin"/>
    <property type="match status" value="1"/>
</dbReference>
<dbReference type="InterPro" id="IPR037914">
    <property type="entry name" value="SpoVT-AbrB_sf"/>
</dbReference>
<reference evidence="3 4" key="1">
    <citation type="submission" date="2018-09" db="EMBL/GenBank/DDBJ databases">
        <title>Metagenome Assembled Genomes from an Advanced Water Purification Facility.</title>
        <authorList>
            <person name="Stamps B.W."/>
            <person name="Spear J.R."/>
        </authorList>
    </citation>
    <scope>NUCLEOTIDE SEQUENCE [LARGE SCALE GENOMIC DNA]</scope>
    <source>
        <strain evidence="3">Bin_42_2</strain>
    </source>
</reference>
<dbReference type="SUPFAM" id="SSF89447">
    <property type="entry name" value="AbrB/MazE/MraZ-like"/>
    <property type="match status" value="1"/>
</dbReference>
<dbReference type="SMART" id="SM00966">
    <property type="entry name" value="SpoVT_AbrB"/>
    <property type="match status" value="1"/>
</dbReference>
<evidence type="ECO:0000259" key="2">
    <source>
        <dbReference type="PROSITE" id="PS51740"/>
    </source>
</evidence>
<accession>A0A5C7WK39</accession>
<organism evidence="3 4">
    <name type="scientific">Methylophilus methylotrophus</name>
    <name type="common">Bacterium W3A1</name>
    <dbReference type="NCBI Taxonomy" id="17"/>
    <lineage>
        <taxon>Bacteria</taxon>
        <taxon>Pseudomonadati</taxon>
        <taxon>Pseudomonadota</taxon>
        <taxon>Betaproteobacteria</taxon>
        <taxon>Nitrosomonadales</taxon>
        <taxon>Methylophilaceae</taxon>
        <taxon>Methylophilus</taxon>
    </lineage>
</organism>
<evidence type="ECO:0000256" key="1">
    <source>
        <dbReference type="PROSITE-ProRule" id="PRU01076"/>
    </source>
</evidence>
<name>A0A5C7WK39_METME</name>
<comment type="caution">
    <text evidence="3">The sequence shown here is derived from an EMBL/GenBank/DDBJ whole genome shotgun (WGS) entry which is preliminary data.</text>
</comment>
<dbReference type="InterPro" id="IPR007159">
    <property type="entry name" value="SpoVT-AbrB_dom"/>
</dbReference>
<dbReference type="AlphaFoldDB" id="A0A5C7WK39"/>
<dbReference type="PROSITE" id="PS51740">
    <property type="entry name" value="SPOVT_ABRB"/>
    <property type="match status" value="1"/>
</dbReference>
<evidence type="ECO:0000313" key="4">
    <source>
        <dbReference type="Proteomes" id="UP000321374"/>
    </source>
</evidence>
<proteinExistence type="predicted"/>
<dbReference type="NCBIfam" id="TIGR01439">
    <property type="entry name" value="lp_hng_hel_AbrB"/>
    <property type="match status" value="1"/>
</dbReference>
<evidence type="ECO:0000313" key="3">
    <source>
        <dbReference type="EMBL" id="TXI37302.1"/>
    </source>
</evidence>
<dbReference type="Gene3D" id="2.10.260.10">
    <property type="match status" value="1"/>
</dbReference>